<evidence type="ECO:0000313" key="1">
    <source>
        <dbReference type="EMBL" id="KAJ0227876.1"/>
    </source>
</evidence>
<sequence>MKKNAKIHIFGVWSRIVGSINMMHDKVVIPYSCIRKKIGDGRSTRFWSDVSIGNMALNFRFNRLFRDSSIAERWSNGWLWSWSRQICGCVLQQQLDDLINLIGNFQPTNEKDYWRWDVDGVIRFLVHDTRKFIDKVSLPGGLSITDGFYRNNPKCACNPSLDLCFHY</sequence>
<evidence type="ECO:0000313" key="2">
    <source>
        <dbReference type="Proteomes" id="UP000235145"/>
    </source>
</evidence>
<proteinExistence type="predicted"/>
<organism evidence="1 2">
    <name type="scientific">Lactuca sativa</name>
    <name type="common">Garden lettuce</name>
    <dbReference type="NCBI Taxonomy" id="4236"/>
    <lineage>
        <taxon>Eukaryota</taxon>
        <taxon>Viridiplantae</taxon>
        <taxon>Streptophyta</taxon>
        <taxon>Embryophyta</taxon>
        <taxon>Tracheophyta</taxon>
        <taxon>Spermatophyta</taxon>
        <taxon>Magnoliopsida</taxon>
        <taxon>eudicotyledons</taxon>
        <taxon>Gunneridae</taxon>
        <taxon>Pentapetalae</taxon>
        <taxon>asterids</taxon>
        <taxon>campanulids</taxon>
        <taxon>Asterales</taxon>
        <taxon>Asteraceae</taxon>
        <taxon>Cichorioideae</taxon>
        <taxon>Cichorieae</taxon>
        <taxon>Lactucinae</taxon>
        <taxon>Lactuca</taxon>
    </lineage>
</organism>
<protein>
    <submittedName>
        <fullName evidence="1">Uncharacterized protein</fullName>
    </submittedName>
</protein>
<reference evidence="1 2" key="1">
    <citation type="journal article" date="2017" name="Nat. Commun.">
        <title>Genome assembly with in vitro proximity ligation data and whole-genome triplication in lettuce.</title>
        <authorList>
            <person name="Reyes-Chin-Wo S."/>
            <person name="Wang Z."/>
            <person name="Yang X."/>
            <person name="Kozik A."/>
            <person name="Arikit S."/>
            <person name="Song C."/>
            <person name="Xia L."/>
            <person name="Froenicke L."/>
            <person name="Lavelle D.O."/>
            <person name="Truco M.J."/>
            <person name="Xia R."/>
            <person name="Zhu S."/>
            <person name="Xu C."/>
            <person name="Xu H."/>
            <person name="Xu X."/>
            <person name="Cox K."/>
            <person name="Korf I."/>
            <person name="Meyers B.C."/>
            <person name="Michelmore R.W."/>
        </authorList>
    </citation>
    <scope>NUCLEOTIDE SEQUENCE [LARGE SCALE GENOMIC DNA]</scope>
    <source>
        <strain evidence="2">cv. Salinas</strain>
        <tissue evidence="1">Seedlings</tissue>
    </source>
</reference>
<accession>A0A9R1WSF2</accession>
<gene>
    <name evidence="1" type="ORF">LSAT_V11C100001880</name>
</gene>
<keyword evidence="2" id="KW-1185">Reference proteome</keyword>
<dbReference type="Proteomes" id="UP000235145">
    <property type="component" value="Unassembled WGS sequence"/>
</dbReference>
<name>A0A9R1WSF2_LACSA</name>
<comment type="caution">
    <text evidence="1">The sequence shown here is derived from an EMBL/GenBank/DDBJ whole genome shotgun (WGS) entry which is preliminary data.</text>
</comment>
<dbReference type="EMBL" id="NBSK02000001">
    <property type="protein sequence ID" value="KAJ0227876.1"/>
    <property type="molecule type" value="Genomic_DNA"/>
</dbReference>
<dbReference type="AlphaFoldDB" id="A0A9R1WSF2"/>